<comment type="caution">
    <text evidence="1">The sequence shown here is derived from an EMBL/GenBank/DDBJ whole genome shotgun (WGS) entry which is preliminary data.</text>
</comment>
<gene>
    <name evidence="1" type="ORF">NSU_4584</name>
</gene>
<proteinExistence type="predicted"/>
<accession>G6EJR3</accession>
<keyword evidence="2" id="KW-1185">Reference proteome</keyword>
<dbReference type="AlphaFoldDB" id="G6EJR3"/>
<name>G6EJR3_9SPHN</name>
<sequence length="39" mass="4281">MVFNLSQICAQMWSDKHLSNGGPFISDELANVLKQSGLT</sequence>
<reference evidence="1 2" key="1">
    <citation type="journal article" date="2012" name="J. Bacteriol.">
        <title>Genome sequence of benzo(a)pyrene-degrading bacterium Novosphingobium pentaromativorans US6-1.</title>
        <authorList>
            <person name="Luo Y.R."/>
            <person name="Kang S.G."/>
            <person name="Kim S.J."/>
            <person name="Kim M.R."/>
            <person name="Li N."/>
            <person name="Lee J.H."/>
            <person name="Kwon K.K."/>
        </authorList>
    </citation>
    <scope>NUCLEOTIDE SEQUENCE [LARGE SCALE GENOMIC DNA]</scope>
    <source>
        <strain evidence="1 2">US6-1</strain>
    </source>
</reference>
<evidence type="ECO:0000313" key="2">
    <source>
        <dbReference type="Proteomes" id="UP000004030"/>
    </source>
</evidence>
<dbReference type="EMBL" id="AGFM01000080">
    <property type="protein sequence ID" value="EHJ58447.1"/>
    <property type="molecule type" value="Genomic_DNA"/>
</dbReference>
<evidence type="ECO:0000313" key="1">
    <source>
        <dbReference type="EMBL" id="EHJ58447.1"/>
    </source>
</evidence>
<organism evidence="1 2">
    <name type="scientific">Novosphingobium pentaromativorans US6-1</name>
    <dbReference type="NCBI Taxonomy" id="1088721"/>
    <lineage>
        <taxon>Bacteria</taxon>
        <taxon>Pseudomonadati</taxon>
        <taxon>Pseudomonadota</taxon>
        <taxon>Alphaproteobacteria</taxon>
        <taxon>Sphingomonadales</taxon>
        <taxon>Sphingomonadaceae</taxon>
        <taxon>Novosphingobium</taxon>
    </lineage>
</organism>
<dbReference type="Proteomes" id="UP000004030">
    <property type="component" value="Unassembled WGS sequence"/>
</dbReference>
<dbReference type="PATRIC" id="fig|1088721.3.peg.4504"/>
<protein>
    <submittedName>
        <fullName evidence="1">Uncharacterized protein</fullName>
    </submittedName>
</protein>